<evidence type="ECO:0000256" key="14">
    <source>
        <dbReference type="ARBA" id="ARBA00023328"/>
    </source>
</evidence>
<accession>A0A2Y9KFE9</accession>
<dbReference type="Pfam" id="PF03226">
    <property type="entry name" value="Yippee-Mis18"/>
    <property type="match status" value="1"/>
</dbReference>
<keyword evidence="14" id="KW-0137">Centromere</keyword>
<keyword evidence="10" id="KW-0862">Zinc</keyword>
<keyword evidence="17" id="KW-0175">Coiled coil</keyword>
<dbReference type="GO" id="GO:0034080">
    <property type="term" value="P:CENP-A containing chromatin assembly"/>
    <property type="evidence" value="ECO:0007669"/>
    <property type="project" value="TreeGrafter"/>
</dbReference>
<comment type="function">
    <text evidence="1">Required for recruitment of CENPA to centromeres and normal chromosome segregation during mitosis.</text>
</comment>
<evidence type="ECO:0000313" key="19">
    <source>
        <dbReference type="Proteomes" id="UP000248482"/>
    </source>
</evidence>
<keyword evidence="7" id="KW-0132">Cell division</keyword>
<evidence type="ECO:0000256" key="10">
    <source>
        <dbReference type="ARBA" id="ARBA00022833"/>
    </source>
</evidence>
<evidence type="ECO:0000256" key="16">
    <source>
        <dbReference type="ARBA" id="ARBA00046705"/>
    </source>
</evidence>
<evidence type="ECO:0000256" key="11">
    <source>
        <dbReference type="ARBA" id="ARBA00022843"/>
    </source>
</evidence>
<keyword evidence="13" id="KW-0131">Cell cycle</keyword>
<reference evidence="20" key="1">
    <citation type="submission" date="2025-08" db="UniProtKB">
        <authorList>
            <consortium name="RefSeq"/>
        </authorList>
    </citation>
    <scope>IDENTIFICATION</scope>
    <source>
        <tissue evidence="20">Blood</tissue>
    </source>
</reference>
<evidence type="ECO:0000256" key="12">
    <source>
        <dbReference type="ARBA" id="ARBA00023242"/>
    </source>
</evidence>
<feature type="domain" description="Mis18" evidence="18">
    <location>
        <begin position="84"/>
        <end position="182"/>
    </location>
</feature>
<dbReference type="PANTHER" id="PTHR16431:SF2">
    <property type="entry name" value="PROTEIN MIS18-ALPHA"/>
    <property type="match status" value="1"/>
</dbReference>
<dbReference type="GO" id="GO:0046872">
    <property type="term" value="F:metal ion binding"/>
    <property type="evidence" value="ECO:0007669"/>
    <property type="project" value="UniProtKB-KW"/>
</dbReference>
<evidence type="ECO:0000256" key="1">
    <source>
        <dbReference type="ARBA" id="ARBA00003694"/>
    </source>
</evidence>
<keyword evidence="11" id="KW-0832">Ubl conjugation</keyword>
<evidence type="ECO:0000256" key="4">
    <source>
        <dbReference type="ARBA" id="ARBA00022454"/>
    </source>
</evidence>
<dbReference type="PANTHER" id="PTHR16431">
    <property type="entry name" value="NEUROGENIC PROTEIN MASTERMIND"/>
    <property type="match status" value="1"/>
</dbReference>
<dbReference type="STRING" id="391180.A0A2Y9KFE9"/>
<dbReference type="OrthoDB" id="74210at2759"/>
<organism evidence="19 20">
    <name type="scientific">Enhydra lutris kenyoni</name>
    <name type="common">northern sea otter</name>
    <dbReference type="NCBI Taxonomy" id="391180"/>
    <lineage>
        <taxon>Eukaryota</taxon>
        <taxon>Metazoa</taxon>
        <taxon>Chordata</taxon>
        <taxon>Craniata</taxon>
        <taxon>Vertebrata</taxon>
        <taxon>Euteleostomi</taxon>
        <taxon>Mammalia</taxon>
        <taxon>Eutheria</taxon>
        <taxon>Laurasiatheria</taxon>
        <taxon>Carnivora</taxon>
        <taxon>Caniformia</taxon>
        <taxon>Musteloidea</taxon>
        <taxon>Mustelidae</taxon>
        <taxon>Lutrinae</taxon>
        <taxon>Enhydra</taxon>
    </lineage>
</organism>
<sequence length="237" mass="26292">MAAAWSSSCCKGCSSTSCTCGGDKGKWSDSSLLGRRLSEDSSRHQLLQKWANMWNSVSGDASVACAEGTRREEAAEPAEEEDRPLVFLCSGCRRPLGDSLSWVTSQEDTNCILLRCVSCNVAVDKEQILSKRKNENGCILEALSCTGCSLRLGYVYRCTPKSLDYKRDLFCLSVEAIESYILGSSEKQIVSEDKELFNLESRVEIEKSLKQMEDVLKALQTKLWEVESKLSFTSCKS</sequence>
<dbReference type="AlphaFoldDB" id="A0A2Y9KFE9"/>
<dbReference type="InterPro" id="IPR034752">
    <property type="entry name" value="Mis18"/>
</dbReference>
<dbReference type="PROSITE" id="PS51793">
    <property type="entry name" value="MIS18"/>
    <property type="match status" value="1"/>
</dbReference>
<dbReference type="GO" id="GO:0005634">
    <property type="term" value="C:nucleus"/>
    <property type="evidence" value="ECO:0007669"/>
    <property type="project" value="UniProtKB-SubCell"/>
</dbReference>
<keyword evidence="8" id="KW-0479">Metal-binding</keyword>
<evidence type="ECO:0000256" key="2">
    <source>
        <dbReference type="ARBA" id="ARBA00004123"/>
    </source>
</evidence>
<gene>
    <name evidence="20" type="primary">LOC111155777</name>
</gene>
<name>A0A2Y9KFE9_ENHLU</name>
<dbReference type="GO" id="GO:0000775">
    <property type="term" value="C:chromosome, centromeric region"/>
    <property type="evidence" value="ECO:0007669"/>
    <property type="project" value="UniProtKB-SubCell"/>
</dbReference>
<feature type="coiled-coil region" evidence="17">
    <location>
        <begin position="202"/>
        <end position="229"/>
    </location>
</feature>
<keyword evidence="12" id="KW-0539">Nucleus</keyword>
<dbReference type="RefSeq" id="XP_022371883.1">
    <property type="nucleotide sequence ID" value="XM_022516175.1"/>
</dbReference>
<dbReference type="GeneID" id="111155777"/>
<keyword evidence="6" id="KW-0597">Phosphoprotein</keyword>
<evidence type="ECO:0000256" key="13">
    <source>
        <dbReference type="ARBA" id="ARBA00023306"/>
    </source>
</evidence>
<evidence type="ECO:0000259" key="18">
    <source>
        <dbReference type="PROSITE" id="PS51793"/>
    </source>
</evidence>
<keyword evidence="19" id="KW-1185">Reference proteome</keyword>
<dbReference type="KEGG" id="elk:111155777"/>
<evidence type="ECO:0000313" key="20">
    <source>
        <dbReference type="RefSeq" id="XP_022371883.1"/>
    </source>
</evidence>
<comment type="subcellular location">
    <subcellularLocation>
        <location evidence="3">Chromosome</location>
        <location evidence="3">Centromere</location>
    </subcellularLocation>
    <subcellularLocation>
        <location evidence="2">Nucleus</location>
    </subcellularLocation>
</comment>
<evidence type="ECO:0000256" key="9">
    <source>
        <dbReference type="ARBA" id="ARBA00022776"/>
    </source>
</evidence>
<proteinExistence type="predicted"/>
<protein>
    <recommendedName>
        <fullName evidence="15">Protein Mis18-alpha</fullName>
    </recommendedName>
</protein>
<dbReference type="InterPro" id="IPR004910">
    <property type="entry name" value="Yippee/Mis18/Cereblon"/>
</dbReference>
<evidence type="ECO:0000256" key="7">
    <source>
        <dbReference type="ARBA" id="ARBA00022618"/>
    </source>
</evidence>
<dbReference type="Proteomes" id="UP000248482">
    <property type="component" value="Unplaced"/>
</dbReference>
<dbReference type="GO" id="GO:0051301">
    <property type="term" value="P:cell division"/>
    <property type="evidence" value="ECO:0007669"/>
    <property type="project" value="UniProtKB-KW"/>
</dbReference>
<keyword evidence="9" id="KW-0498">Mitosis</keyword>
<evidence type="ECO:0000256" key="17">
    <source>
        <dbReference type="SAM" id="Coils"/>
    </source>
</evidence>
<dbReference type="GO" id="GO:0000785">
    <property type="term" value="C:chromatin"/>
    <property type="evidence" value="ECO:0007669"/>
    <property type="project" value="TreeGrafter"/>
</dbReference>
<evidence type="ECO:0000256" key="15">
    <source>
        <dbReference type="ARBA" id="ARBA00039650"/>
    </source>
</evidence>
<dbReference type="GO" id="GO:0007059">
    <property type="term" value="P:chromosome segregation"/>
    <property type="evidence" value="ECO:0007669"/>
    <property type="project" value="TreeGrafter"/>
</dbReference>
<evidence type="ECO:0000256" key="8">
    <source>
        <dbReference type="ARBA" id="ARBA00022723"/>
    </source>
</evidence>
<keyword evidence="4" id="KW-0158">Chromosome</keyword>
<evidence type="ECO:0000256" key="6">
    <source>
        <dbReference type="ARBA" id="ARBA00022553"/>
    </source>
</evidence>
<comment type="subunit">
    <text evidence="16">Homodimer, and heterodimer with OIP5/MIS18B. Identified in a complex containing MIS18A, OIP5/MIS18B, MIS18BP1, RBBP7 and RBBP4.</text>
</comment>
<keyword evidence="5" id="KW-1017">Isopeptide bond</keyword>
<evidence type="ECO:0000256" key="3">
    <source>
        <dbReference type="ARBA" id="ARBA00004584"/>
    </source>
</evidence>
<evidence type="ECO:0000256" key="5">
    <source>
        <dbReference type="ARBA" id="ARBA00022499"/>
    </source>
</evidence>